<keyword evidence="2 5" id="KW-0812">Transmembrane</keyword>
<evidence type="ECO:0000256" key="5">
    <source>
        <dbReference type="SAM" id="Phobius"/>
    </source>
</evidence>
<dbReference type="InterPro" id="IPR038665">
    <property type="entry name" value="Voltage-dep_anion_channel_sf"/>
</dbReference>
<evidence type="ECO:0000256" key="3">
    <source>
        <dbReference type="ARBA" id="ARBA00022989"/>
    </source>
</evidence>
<protein>
    <submittedName>
        <fullName evidence="6">Uncharacterized protein</fullName>
    </submittedName>
</protein>
<keyword evidence="3 5" id="KW-1133">Transmembrane helix</keyword>
<dbReference type="Gene3D" id="1.50.10.150">
    <property type="entry name" value="Voltage-dependent anion channel"/>
    <property type="match status" value="1"/>
</dbReference>
<evidence type="ECO:0000256" key="1">
    <source>
        <dbReference type="ARBA" id="ARBA00004141"/>
    </source>
</evidence>
<feature type="transmembrane region" description="Helical" evidence="5">
    <location>
        <begin position="48"/>
        <end position="66"/>
    </location>
</feature>
<dbReference type="Proteomes" id="UP001212326">
    <property type="component" value="Chromosome"/>
</dbReference>
<dbReference type="RefSeq" id="WP_270085110.1">
    <property type="nucleotide sequence ID" value="NZ_CP115300.1"/>
</dbReference>
<evidence type="ECO:0000313" key="6">
    <source>
        <dbReference type="EMBL" id="WBO67833.1"/>
    </source>
</evidence>
<dbReference type="InterPro" id="IPR004695">
    <property type="entry name" value="SLAC1/Mae1/Ssu1/TehA"/>
</dbReference>
<evidence type="ECO:0000313" key="7">
    <source>
        <dbReference type="Proteomes" id="UP001212326"/>
    </source>
</evidence>
<dbReference type="Pfam" id="PF03595">
    <property type="entry name" value="SLAC1"/>
    <property type="match status" value="1"/>
</dbReference>
<reference evidence="6 7" key="1">
    <citation type="submission" date="2022-12" db="EMBL/GenBank/DDBJ databases">
        <authorList>
            <person name="Mo P."/>
        </authorList>
    </citation>
    <scope>NUCLEOTIDE SEQUENCE [LARGE SCALE GENOMIC DNA]</scope>
    <source>
        <strain evidence="6 7">HUAS 2-6</strain>
    </source>
</reference>
<organism evidence="6 7">
    <name type="scientific">Streptomyces camelliae</name>
    <dbReference type="NCBI Taxonomy" id="3004093"/>
    <lineage>
        <taxon>Bacteria</taxon>
        <taxon>Bacillati</taxon>
        <taxon>Actinomycetota</taxon>
        <taxon>Actinomycetes</taxon>
        <taxon>Kitasatosporales</taxon>
        <taxon>Streptomycetaceae</taxon>
        <taxon>Streptomyces</taxon>
    </lineage>
</organism>
<sequence>MSPESSRPTRTWSRAAEDLSPGAFAFVMATGIVSTAPAEHGASASSTALLWIAIAGYAVLWAGYLWRMVFRWERFRTDLAGPRGFAFLTLVAASDVLAGRPALDRTTAPPWH</sequence>
<evidence type="ECO:0000256" key="2">
    <source>
        <dbReference type="ARBA" id="ARBA00022692"/>
    </source>
</evidence>
<keyword evidence="7" id="KW-1185">Reference proteome</keyword>
<comment type="subcellular location">
    <subcellularLocation>
        <location evidence="1">Membrane</location>
        <topology evidence="1">Multi-pass membrane protein</topology>
    </subcellularLocation>
</comment>
<keyword evidence="4 5" id="KW-0472">Membrane</keyword>
<name>A0ABY7PHK2_9ACTN</name>
<evidence type="ECO:0000256" key="4">
    <source>
        <dbReference type="ARBA" id="ARBA00023136"/>
    </source>
</evidence>
<proteinExistence type="predicted"/>
<accession>A0ABY7PHK2</accession>
<dbReference type="EMBL" id="CP115300">
    <property type="protein sequence ID" value="WBO67833.1"/>
    <property type="molecule type" value="Genomic_DNA"/>
</dbReference>
<gene>
    <name evidence="6" type="ORF">O1G22_35955</name>
</gene>